<dbReference type="NCBIfam" id="NF041926">
    <property type="entry name" value="QatD"/>
    <property type="match status" value="1"/>
</dbReference>
<dbReference type="STRING" id="337701.SAMN05444398_12023"/>
<evidence type="ECO:0000313" key="5">
    <source>
        <dbReference type="Proteomes" id="UP000183974"/>
    </source>
</evidence>
<keyword evidence="2" id="KW-0378">Hydrolase</keyword>
<evidence type="ECO:0000256" key="1">
    <source>
        <dbReference type="ARBA" id="ARBA00009275"/>
    </source>
</evidence>
<evidence type="ECO:0000256" key="2">
    <source>
        <dbReference type="ARBA" id="ARBA00022801"/>
    </source>
</evidence>
<comment type="similarity">
    <text evidence="1">Belongs to the metallo-dependent hydrolases superfamily. TatD-type hydrolase family.</text>
</comment>
<dbReference type="GO" id="GO:0046872">
    <property type="term" value="F:metal ion binding"/>
    <property type="evidence" value="ECO:0007669"/>
    <property type="project" value="UniProtKB-KW"/>
</dbReference>
<feature type="binding site" evidence="3">
    <location>
        <position position="204"/>
    </location>
    <ligand>
        <name>a divalent metal cation</name>
        <dbReference type="ChEBI" id="CHEBI:60240"/>
        <label>1</label>
    </ligand>
</feature>
<dbReference type="InterPro" id="IPR001130">
    <property type="entry name" value="TatD-like"/>
</dbReference>
<reference evidence="4 5" key="1">
    <citation type="submission" date="2016-11" db="EMBL/GenBank/DDBJ databases">
        <authorList>
            <person name="Jaros S."/>
            <person name="Januszkiewicz K."/>
            <person name="Wedrychowicz H."/>
        </authorList>
    </citation>
    <scope>NUCLEOTIDE SEQUENCE [LARGE SCALE GENOMIC DNA]</scope>
    <source>
        <strain evidence="4 5">DSM 29589</strain>
    </source>
</reference>
<evidence type="ECO:0000313" key="4">
    <source>
        <dbReference type="EMBL" id="SHM52576.1"/>
    </source>
</evidence>
<dbReference type="AlphaFoldDB" id="A0A1M7JI08"/>
<dbReference type="Pfam" id="PF01026">
    <property type="entry name" value="TatD_DNase"/>
    <property type="match status" value="1"/>
</dbReference>
<dbReference type="PROSITE" id="PS01091">
    <property type="entry name" value="TATD_3"/>
    <property type="match status" value="1"/>
</dbReference>
<feature type="binding site" evidence="3">
    <location>
        <position position="92"/>
    </location>
    <ligand>
        <name>a divalent metal cation</name>
        <dbReference type="ChEBI" id="CHEBI:60240"/>
        <label>1</label>
    </ligand>
</feature>
<dbReference type="PANTHER" id="PTHR46124:SF2">
    <property type="entry name" value="D-AMINOACYL-TRNA DEACYLASE"/>
    <property type="match status" value="1"/>
</dbReference>
<name>A0A1M7JI08_9RHOB</name>
<sequence length="248" mass="27852">MCDESRPGPVDFHCHLDLYQNMEAEYTRCEAARCLTLAVTTTPKAFARNAEMARNRRFVHAALGMHPQLVAQRASELSLFEELAPSTRYIGEVGLDAGRRFYPSFERQKLVFERVMALCARLGEKVISIHSIRTAKQVLDVIEKTGAHRTCVPVLHWFNASGAEIRHALELGCYFSVNEQMLLAPRGRNLLETIPIEQLLTETDAPFQSDKAPGDVHGAIRLIAKEHNLDDSAVEARIRRTATELLAE</sequence>
<proteinExistence type="inferred from homology"/>
<protein>
    <submittedName>
        <fullName evidence="4">TatD DNase family protein</fullName>
    </submittedName>
</protein>
<dbReference type="SUPFAM" id="SSF51556">
    <property type="entry name" value="Metallo-dependent hydrolases"/>
    <property type="match status" value="1"/>
</dbReference>
<accession>A0A1M7JI08</accession>
<feature type="binding site" evidence="3">
    <location>
        <position position="130"/>
    </location>
    <ligand>
        <name>a divalent metal cation</name>
        <dbReference type="ChEBI" id="CHEBI:60240"/>
        <label>2</label>
    </ligand>
</feature>
<dbReference type="InterPro" id="IPR018228">
    <property type="entry name" value="DNase_TatD-rel_CS"/>
</dbReference>
<feature type="binding site" evidence="3">
    <location>
        <position position="156"/>
    </location>
    <ligand>
        <name>a divalent metal cation</name>
        <dbReference type="ChEBI" id="CHEBI:60240"/>
        <label>2</label>
    </ligand>
</feature>
<dbReference type="InterPro" id="IPR032466">
    <property type="entry name" value="Metal_Hydrolase"/>
</dbReference>
<dbReference type="PIRSF" id="PIRSF005902">
    <property type="entry name" value="DNase_TatD"/>
    <property type="match status" value="1"/>
</dbReference>
<dbReference type="InterPro" id="IPR049677">
    <property type="entry name" value="QatD"/>
</dbReference>
<feature type="binding site" evidence="3">
    <location>
        <position position="13"/>
    </location>
    <ligand>
        <name>a divalent metal cation</name>
        <dbReference type="ChEBI" id="CHEBI:60240"/>
        <label>1</label>
    </ligand>
</feature>
<dbReference type="Proteomes" id="UP000183974">
    <property type="component" value="Unassembled WGS sequence"/>
</dbReference>
<dbReference type="RefSeq" id="WP_073037496.1">
    <property type="nucleotide sequence ID" value="NZ_BMLR01000020.1"/>
</dbReference>
<dbReference type="PANTHER" id="PTHR46124">
    <property type="entry name" value="D-AMINOACYL-TRNA DEACYLASE"/>
    <property type="match status" value="1"/>
</dbReference>
<keyword evidence="5" id="KW-1185">Reference proteome</keyword>
<keyword evidence="3" id="KW-0479">Metal-binding</keyword>
<organism evidence="4 5">
    <name type="scientific">Roseovarius pacificus</name>
    <dbReference type="NCBI Taxonomy" id="337701"/>
    <lineage>
        <taxon>Bacteria</taxon>
        <taxon>Pseudomonadati</taxon>
        <taxon>Pseudomonadota</taxon>
        <taxon>Alphaproteobacteria</taxon>
        <taxon>Rhodobacterales</taxon>
        <taxon>Roseobacteraceae</taxon>
        <taxon>Roseovarius</taxon>
    </lineage>
</organism>
<dbReference type="EMBL" id="FRBR01000020">
    <property type="protein sequence ID" value="SHM52576.1"/>
    <property type="molecule type" value="Genomic_DNA"/>
</dbReference>
<gene>
    <name evidence="4" type="ORF">SAMN05444398_12023</name>
</gene>
<dbReference type="GO" id="GO:0016788">
    <property type="term" value="F:hydrolase activity, acting on ester bonds"/>
    <property type="evidence" value="ECO:0007669"/>
    <property type="project" value="InterPro"/>
</dbReference>
<dbReference type="OrthoDB" id="9810005at2"/>
<feature type="binding site" evidence="3">
    <location>
        <position position="15"/>
    </location>
    <ligand>
        <name>a divalent metal cation</name>
        <dbReference type="ChEBI" id="CHEBI:60240"/>
        <label>1</label>
    </ligand>
</feature>
<evidence type="ECO:0000256" key="3">
    <source>
        <dbReference type="PIRSR" id="PIRSR005902-1"/>
    </source>
</evidence>
<dbReference type="Gene3D" id="3.20.20.140">
    <property type="entry name" value="Metal-dependent hydrolases"/>
    <property type="match status" value="1"/>
</dbReference>